<dbReference type="Pfam" id="PF22725">
    <property type="entry name" value="GFO_IDH_MocA_C3"/>
    <property type="match status" value="1"/>
</dbReference>
<dbReference type="CDD" id="cd08255">
    <property type="entry name" value="2-desacetyl-2-hydroxyethyl_bacteriochlorophyllide_like"/>
    <property type="match status" value="1"/>
</dbReference>
<name>A0A5M6CV16_9BACT</name>
<dbReference type="PANTHER" id="PTHR43377">
    <property type="entry name" value="BILIVERDIN REDUCTASE A"/>
    <property type="match status" value="1"/>
</dbReference>
<dbReference type="InterPro" id="IPR000683">
    <property type="entry name" value="Gfo/Idh/MocA-like_OxRdtase_N"/>
</dbReference>
<dbReference type="EMBL" id="VWOX01000024">
    <property type="protein sequence ID" value="KAA5538903.1"/>
    <property type="molecule type" value="Genomic_DNA"/>
</dbReference>
<dbReference type="SUPFAM" id="SSF55347">
    <property type="entry name" value="Glyceraldehyde-3-phosphate dehydrogenase-like, C-terminal domain"/>
    <property type="match status" value="1"/>
</dbReference>
<dbReference type="InterPro" id="IPR013149">
    <property type="entry name" value="ADH-like_C"/>
</dbReference>
<evidence type="ECO:0000313" key="5">
    <source>
        <dbReference type="Proteomes" id="UP000324479"/>
    </source>
</evidence>
<dbReference type="Gene3D" id="3.90.180.10">
    <property type="entry name" value="Medium-chain alcohol dehydrogenases, catalytic domain"/>
    <property type="match status" value="1"/>
</dbReference>
<evidence type="ECO:0000313" key="4">
    <source>
        <dbReference type="EMBL" id="KAA5538903.1"/>
    </source>
</evidence>
<dbReference type="SUPFAM" id="SSF50129">
    <property type="entry name" value="GroES-like"/>
    <property type="match status" value="1"/>
</dbReference>
<sequence length="717" mass="78384">MKQVLQNLGSGETLLAETPCPHRGVGEVLIRTTHSLVSLGTEKMLVDFGRKGYLAKARSQPDKVKQVLQKIKTDGIWTTIDAVRAKLETPIPLGYCNVGTVIDAPTRSDLMVGDRVVSNGPHAEIVSVPKNLVAKIPQAVSSEVAAYGVTSAIGLQGIRLLNPTLGERVVVAGLGLIGQLCVQILRANGCEVLGMDFDPKKLELARSFGARTVDLTSGEDPVRSSLHWTCGHGVDGVLITASTQSDVLMHQSADMCRKRGRIVLVGVAGLKLRRDDFYKKELSFQVSCSYGPGRYDPTYEKHGLDYPIGFVRWTEKRNFEAVLSLMERGLIQTETLTTHRFRFDDALGAYQTMNGQHAMGMLLEYDSTGNRPVQERTLTLQSTTSRAVRSDAVPRIGIIGAGSFTTRTLLPALTGNGVVREWIVSQRGVSAAHAANKFGFARCGTDVDALLDDSGVDAVFITTPHNTHADLVCAALERGKHVFVEKPLALNQDELTRVRECAEQHSGLSLMVGFNRRFSPHTESIVDGMKATPGSKAVIITVNAGSIPPEHWTQNRELGGGRILGEACHFIDLSRFLIARPITQVSSIAMLGGEGAQGDCASIHLKFEDGSIATIHYLANGNKSFPKERVEIFAGGQVHCIENFRRSRVLGQRRNLRTRRQDKGHHNEIQRFLDSLTEPTSPPIPLDELVEVSRITIEANDQIQSQLRAFTPSNLER</sequence>
<evidence type="ECO:0000259" key="3">
    <source>
        <dbReference type="Pfam" id="PF22725"/>
    </source>
</evidence>
<dbReference type="InterPro" id="IPR051450">
    <property type="entry name" value="Gfo/Idh/MocA_Oxidoreductases"/>
</dbReference>
<dbReference type="SUPFAM" id="SSF51735">
    <property type="entry name" value="NAD(P)-binding Rossmann-fold domains"/>
    <property type="match status" value="2"/>
</dbReference>
<keyword evidence="5" id="KW-1185">Reference proteome</keyword>
<dbReference type="Gene3D" id="3.40.50.720">
    <property type="entry name" value="NAD(P)-binding Rossmann-like Domain"/>
    <property type="match status" value="2"/>
</dbReference>
<dbReference type="Gene3D" id="3.30.360.10">
    <property type="entry name" value="Dihydrodipicolinate Reductase, domain 2"/>
    <property type="match status" value="1"/>
</dbReference>
<organism evidence="4 5">
    <name type="scientific">Roseiconus nitratireducens</name>
    <dbReference type="NCBI Taxonomy" id="2605748"/>
    <lineage>
        <taxon>Bacteria</taxon>
        <taxon>Pseudomonadati</taxon>
        <taxon>Planctomycetota</taxon>
        <taxon>Planctomycetia</taxon>
        <taxon>Pirellulales</taxon>
        <taxon>Pirellulaceae</taxon>
        <taxon>Roseiconus</taxon>
    </lineage>
</organism>
<accession>A0A5M6CV16</accession>
<proteinExistence type="predicted"/>
<dbReference type="AlphaFoldDB" id="A0A5M6CV16"/>
<dbReference type="Pfam" id="PF00107">
    <property type="entry name" value="ADH_zinc_N"/>
    <property type="match status" value="1"/>
</dbReference>
<feature type="domain" description="Alcohol dehydrogenase-like C-terminal" evidence="1">
    <location>
        <begin position="177"/>
        <end position="295"/>
    </location>
</feature>
<comment type="caution">
    <text evidence="4">The sequence shown here is derived from an EMBL/GenBank/DDBJ whole genome shotgun (WGS) entry which is preliminary data.</text>
</comment>
<dbReference type="Pfam" id="PF01408">
    <property type="entry name" value="GFO_IDH_MocA"/>
    <property type="match status" value="1"/>
</dbReference>
<evidence type="ECO:0000259" key="1">
    <source>
        <dbReference type="Pfam" id="PF00107"/>
    </source>
</evidence>
<feature type="domain" description="Gfo/Idh/MocA-like oxidoreductase N-terminal" evidence="2">
    <location>
        <begin position="395"/>
        <end position="514"/>
    </location>
</feature>
<dbReference type="GO" id="GO:0000166">
    <property type="term" value="F:nucleotide binding"/>
    <property type="evidence" value="ECO:0007669"/>
    <property type="project" value="InterPro"/>
</dbReference>
<dbReference type="InterPro" id="IPR036291">
    <property type="entry name" value="NAD(P)-bd_dom_sf"/>
</dbReference>
<evidence type="ECO:0000259" key="2">
    <source>
        <dbReference type="Pfam" id="PF01408"/>
    </source>
</evidence>
<feature type="domain" description="GFO/IDH/MocA-like oxidoreductase" evidence="3">
    <location>
        <begin position="548"/>
        <end position="622"/>
    </location>
</feature>
<dbReference type="InterPro" id="IPR011032">
    <property type="entry name" value="GroES-like_sf"/>
</dbReference>
<dbReference type="PANTHER" id="PTHR43377:SF1">
    <property type="entry name" value="BILIVERDIN REDUCTASE A"/>
    <property type="match status" value="1"/>
</dbReference>
<dbReference type="Proteomes" id="UP000324479">
    <property type="component" value="Unassembled WGS sequence"/>
</dbReference>
<protein>
    <submittedName>
        <fullName evidence="4">Zinc-binding dehydrogenase</fullName>
    </submittedName>
</protein>
<reference evidence="4 5" key="1">
    <citation type="submission" date="2019-08" db="EMBL/GenBank/DDBJ databases">
        <authorList>
            <person name="Dhanesh K."/>
            <person name="Kumar G."/>
            <person name="Sasikala C."/>
            <person name="Venkata Ramana C."/>
        </authorList>
    </citation>
    <scope>NUCLEOTIDE SEQUENCE [LARGE SCALE GENOMIC DNA]</scope>
    <source>
        <strain evidence="4 5">JC645</strain>
    </source>
</reference>
<dbReference type="InterPro" id="IPR055170">
    <property type="entry name" value="GFO_IDH_MocA-like_dom"/>
</dbReference>
<gene>
    <name evidence="4" type="ORF">FYK55_26050</name>
</gene>